<feature type="transmembrane region" description="Helical" evidence="3">
    <location>
        <begin position="79"/>
        <end position="99"/>
    </location>
</feature>
<dbReference type="SMART" id="SM00698">
    <property type="entry name" value="MORN"/>
    <property type="match status" value="6"/>
</dbReference>
<keyword evidence="3" id="KW-0472">Membrane</keyword>
<evidence type="ECO:0000256" key="2">
    <source>
        <dbReference type="SAM" id="MobiDB-lite"/>
    </source>
</evidence>
<dbReference type="EMBL" id="JACRST010000007">
    <property type="protein sequence ID" value="MBC8546562.1"/>
    <property type="molecule type" value="Genomic_DNA"/>
</dbReference>
<proteinExistence type="predicted"/>
<keyword evidence="1" id="KW-0677">Repeat</keyword>
<name>A0A926DZT7_9FIRM</name>
<protein>
    <recommendedName>
        <fullName evidence="6">MORN repeat protein</fullName>
    </recommendedName>
</protein>
<keyword evidence="5" id="KW-1185">Reference proteome</keyword>
<accession>A0A926DZT7</accession>
<sequence length="602" mass="67091">MPSTDLFKLLLSAFKRLTTAITGPFRMMIVRVQRMFNVNIITAKLIAPLTKKVKSLITLRPQSRADYYSIGRYWVYKKLFLTLILALCAGVFLYFIMFAPKLPAQPAQPAAVRTSVTFAYDDMKLSDFTGVANIQAADGRTVFTGEIDGGVCSGSGVLYTRDGKLLYEGEFDRNQYNGKGVQYYADGAVRYEGEFADNLYSGAGKLYDGRGAIIYDGTFRAGLYDGEGKLYGESGLLLYEGAFVKGEYHGAGVSYYSDGVVRYKGEFFGGKPQGTGTLYSAAGKELYTGPMHGGEINYRALINATLAEVEEAFTETPKVYYDDRDSCFVFEQAGVILSTDCRVRVDVWEKPRSVEEQASEYYYLPDGTVYQPPLVQEGIQGMSAGRPATPAKLSGGSALFSPMAWFVPDDAPSSSSSRDEDATMEDLMNDLIERMDELANAAGNPPESSASEDEPPAADVPQQPDGETGMPDFVEKNISLYFEIDKDVWQSEAELDKSKVLVNKVTVMRPGEPIEEVEPYDDSLPPSIEDCVAIDFARQQQPTVFSNILFEMDKQNKLFVRLKNISYAERIVRRCYDWDGMTYRYCYQLDNRDAVMYYSIES</sequence>
<reference evidence="4" key="1">
    <citation type="submission" date="2020-08" db="EMBL/GenBank/DDBJ databases">
        <title>Genome public.</title>
        <authorList>
            <person name="Liu C."/>
            <person name="Sun Q."/>
        </authorList>
    </citation>
    <scope>NUCLEOTIDE SEQUENCE</scope>
    <source>
        <strain evidence="4">NSJ-31</strain>
    </source>
</reference>
<dbReference type="InterPro" id="IPR003409">
    <property type="entry name" value="MORN"/>
</dbReference>
<dbReference type="PANTHER" id="PTHR23084:SF263">
    <property type="entry name" value="MORN REPEAT-CONTAINING PROTEIN 1"/>
    <property type="match status" value="1"/>
</dbReference>
<evidence type="ECO:0000256" key="1">
    <source>
        <dbReference type="ARBA" id="ARBA00022737"/>
    </source>
</evidence>
<dbReference type="Pfam" id="PF02493">
    <property type="entry name" value="MORN"/>
    <property type="match status" value="6"/>
</dbReference>
<gene>
    <name evidence="4" type="ORF">H8711_06390</name>
</gene>
<organism evidence="4 5">
    <name type="scientific">Ligaoa zhengdingensis</name>
    <dbReference type="NCBI Taxonomy" id="2763658"/>
    <lineage>
        <taxon>Bacteria</taxon>
        <taxon>Bacillati</taxon>
        <taxon>Bacillota</taxon>
        <taxon>Clostridia</taxon>
        <taxon>Eubacteriales</taxon>
        <taxon>Oscillospiraceae</taxon>
        <taxon>Ligaoa</taxon>
    </lineage>
</organism>
<evidence type="ECO:0000313" key="4">
    <source>
        <dbReference type="EMBL" id="MBC8546562.1"/>
    </source>
</evidence>
<evidence type="ECO:0000256" key="3">
    <source>
        <dbReference type="SAM" id="Phobius"/>
    </source>
</evidence>
<dbReference type="Gene3D" id="2.20.110.10">
    <property type="entry name" value="Histone H3 K4-specific methyltransferase SET7/9 N-terminal domain"/>
    <property type="match status" value="2"/>
</dbReference>
<evidence type="ECO:0000313" key="5">
    <source>
        <dbReference type="Proteomes" id="UP000653127"/>
    </source>
</evidence>
<dbReference type="SUPFAM" id="SSF82185">
    <property type="entry name" value="Histone H3 K4-specific methyltransferase SET7/9 N-terminal domain"/>
    <property type="match status" value="2"/>
</dbReference>
<evidence type="ECO:0008006" key="6">
    <source>
        <dbReference type="Google" id="ProtNLM"/>
    </source>
</evidence>
<dbReference type="RefSeq" id="WP_249282640.1">
    <property type="nucleotide sequence ID" value="NZ_JACRST010000007.1"/>
</dbReference>
<dbReference type="AlphaFoldDB" id="A0A926DZT7"/>
<dbReference type="PANTHER" id="PTHR23084">
    <property type="entry name" value="PHOSPHATIDYLINOSITOL-4-PHOSPHATE 5-KINASE RELATED"/>
    <property type="match status" value="1"/>
</dbReference>
<keyword evidence="3" id="KW-1133">Transmembrane helix</keyword>
<dbReference type="Proteomes" id="UP000653127">
    <property type="component" value="Unassembled WGS sequence"/>
</dbReference>
<comment type="caution">
    <text evidence="4">The sequence shown here is derived from an EMBL/GenBank/DDBJ whole genome shotgun (WGS) entry which is preliminary data.</text>
</comment>
<keyword evidence="3" id="KW-0812">Transmembrane</keyword>
<feature type="region of interest" description="Disordered" evidence="2">
    <location>
        <begin position="441"/>
        <end position="472"/>
    </location>
</feature>